<keyword evidence="2" id="KW-0472">Membrane</keyword>
<feature type="transmembrane region" description="Helical" evidence="2">
    <location>
        <begin position="538"/>
        <end position="560"/>
    </location>
</feature>
<dbReference type="Proteomes" id="UP000326396">
    <property type="component" value="Linkage Group LG12"/>
</dbReference>
<protein>
    <recommendedName>
        <fullName evidence="3">PGG domain-containing protein</fullName>
    </recommendedName>
</protein>
<dbReference type="InterPro" id="IPR036770">
    <property type="entry name" value="Ankyrin_rpt-contain_sf"/>
</dbReference>
<feature type="transmembrane region" description="Helical" evidence="2">
    <location>
        <begin position="617"/>
        <end position="643"/>
    </location>
</feature>
<dbReference type="Gene3D" id="1.25.40.20">
    <property type="entry name" value="Ankyrin repeat-containing domain"/>
    <property type="match status" value="1"/>
</dbReference>
<sequence length="695" mass="79269">MEGSSSSNYENPYPYPYPYPSHVTMKLSSRDTYDVWKTQMLCLLKSLDMLRFIELETLDGYNQDPWRSDELVKGWILGSLSKQTLKYVVNSFPNTDFTAKDAWDKLQTIYGPPMRADHVRDPEKRILRRAKPIDEMIKKQIEEKKKEELHAAILNQDFADVINILADEVVTLRDKITITGNTALHVAVGTSSNNREFLERMLNLAKRDNQPLDMQNSEGSTLLHVAAIVGNTEAAKMLVEKKQDLLYEKDNEDQTPVDRALSNMHTDTYIYLLDEYLKTKDLEKDDLFDSSEIMVNAISSKDYASAKKMIRFSMGSPRDPDTVLTAIAQNFPPNVNFLERRMMHLFSHVPVTFKFVEATQRKAKAYSDAILLLLFTCNLISTSTNYNNAIFEATRQNAVEFVKIIVSRFPNAIWTSNEDGHNIIQHAVINRSEKVYNLLYQMSEHKNIYRTIKDPFKNNLLHLVARLAPEKKLNPISGAALQIQRELQWFKEVERFVCPLNVIQKNSFGETPQMVFTKEHKKLLIEGQKWMKETAQSYTITATLITTIMFAAAITVPGGNKQDNGIPMFTNISLFTLFAVSDVISFFTSVASLLMFLSIVTDSFTEQDFLFWLPSKLIIGLVSLSISTIAMLVAFSASFVLVFGQNSSWIFAPVVTLIVLPFTFFMTLQFALVKNLTSATYGRSMFGKKSDDPFY</sequence>
<dbReference type="InterPro" id="IPR002110">
    <property type="entry name" value="Ankyrin_rpt"/>
</dbReference>
<keyword evidence="2" id="KW-0812">Transmembrane</keyword>
<feature type="repeat" description="ANK" evidence="1">
    <location>
        <begin position="218"/>
        <end position="250"/>
    </location>
</feature>
<dbReference type="EMBL" id="SZYD01000004">
    <property type="protein sequence ID" value="KAD6454488.1"/>
    <property type="molecule type" value="Genomic_DNA"/>
</dbReference>
<gene>
    <name evidence="4" type="ORF">E3N88_09194</name>
</gene>
<feature type="domain" description="PGG" evidence="3">
    <location>
        <begin position="528"/>
        <end position="641"/>
    </location>
</feature>
<evidence type="ECO:0000256" key="1">
    <source>
        <dbReference type="PROSITE-ProRule" id="PRU00023"/>
    </source>
</evidence>
<evidence type="ECO:0000313" key="4">
    <source>
        <dbReference type="EMBL" id="KAD6454488.1"/>
    </source>
</evidence>
<dbReference type="PANTHER" id="PTHR24177">
    <property type="entry name" value="CASKIN"/>
    <property type="match status" value="1"/>
</dbReference>
<keyword evidence="5" id="KW-1185">Reference proteome</keyword>
<dbReference type="PROSITE" id="PS50088">
    <property type="entry name" value="ANK_REPEAT"/>
    <property type="match status" value="1"/>
</dbReference>
<dbReference type="AlphaFoldDB" id="A0A5N6PJA9"/>
<dbReference type="Pfam" id="PF12796">
    <property type="entry name" value="Ank_2"/>
    <property type="match status" value="1"/>
</dbReference>
<proteinExistence type="predicted"/>
<dbReference type="PANTHER" id="PTHR24177:SF474">
    <property type="entry name" value="ANKYRIN REPEAT-CONTAINING DOMAIN, PGG DOMAIN, ANKYRIN REPEAT-CONTAINING DOMAIN SUPERFAMILY"/>
    <property type="match status" value="1"/>
</dbReference>
<evidence type="ECO:0000313" key="5">
    <source>
        <dbReference type="Proteomes" id="UP000326396"/>
    </source>
</evidence>
<name>A0A5N6PJA9_9ASTR</name>
<dbReference type="SMART" id="SM00248">
    <property type="entry name" value="ANK"/>
    <property type="match status" value="6"/>
</dbReference>
<dbReference type="InterPro" id="IPR026961">
    <property type="entry name" value="PGG_dom"/>
</dbReference>
<feature type="transmembrane region" description="Helical" evidence="2">
    <location>
        <begin position="650"/>
        <end position="672"/>
    </location>
</feature>
<dbReference type="PROSITE" id="PS50297">
    <property type="entry name" value="ANK_REP_REGION"/>
    <property type="match status" value="1"/>
</dbReference>
<accession>A0A5N6PJA9</accession>
<keyword evidence="1" id="KW-0040">ANK repeat</keyword>
<dbReference type="Pfam" id="PF13962">
    <property type="entry name" value="PGG"/>
    <property type="match status" value="1"/>
</dbReference>
<reference evidence="4 5" key="1">
    <citation type="submission" date="2019-05" db="EMBL/GenBank/DDBJ databases">
        <title>Mikania micrantha, genome provides insights into the molecular mechanism of rapid growth.</title>
        <authorList>
            <person name="Liu B."/>
        </authorList>
    </citation>
    <scope>NUCLEOTIDE SEQUENCE [LARGE SCALE GENOMIC DNA]</scope>
    <source>
        <strain evidence="4">NLD-2019</strain>
        <tissue evidence="4">Leaf</tissue>
    </source>
</reference>
<dbReference type="OrthoDB" id="1652385at2759"/>
<evidence type="ECO:0000256" key="2">
    <source>
        <dbReference type="SAM" id="Phobius"/>
    </source>
</evidence>
<feature type="transmembrane region" description="Helical" evidence="2">
    <location>
        <begin position="572"/>
        <end position="597"/>
    </location>
</feature>
<organism evidence="4 5">
    <name type="scientific">Mikania micrantha</name>
    <name type="common">bitter vine</name>
    <dbReference type="NCBI Taxonomy" id="192012"/>
    <lineage>
        <taxon>Eukaryota</taxon>
        <taxon>Viridiplantae</taxon>
        <taxon>Streptophyta</taxon>
        <taxon>Embryophyta</taxon>
        <taxon>Tracheophyta</taxon>
        <taxon>Spermatophyta</taxon>
        <taxon>Magnoliopsida</taxon>
        <taxon>eudicotyledons</taxon>
        <taxon>Gunneridae</taxon>
        <taxon>Pentapetalae</taxon>
        <taxon>asterids</taxon>
        <taxon>campanulids</taxon>
        <taxon>Asterales</taxon>
        <taxon>Asteraceae</taxon>
        <taxon>Asteroideae</taxon>
        <taxon>Heliantheae alliance</taxon>
        <taxon>Eupatorieae</taxon>
        <taxon>Mikania</taxon>
    </lineage>
</organism>
<evidence type="ECO:0000259" key="3">
    <source>
        <dbReference type="Pfam" id="PF13962"/>
    </source>
</evidence>
<keyword evidence="2" id="KW-1133">Transmembrane helix</keyword>
<dbReference type="GO" id="GO:0016020">
    <property type="term" value="C:membrane"/>
    <property type="evidence" value="ECO:0007669"/>
    <property type="project" value="TreeGrafter"/>
</dbReference>
<comment type="caution">
    <text evidence="4">The sequence shown here is derived from an EMBL/GenBank/DDBJ whole genome shotgun (WGS) entry which is preliminary data.</text>
</comment>
<dbReference type="SUPFAM" id="SSF48403">
    <property type="entry name" value="Ankyrin repeat"/>
    <property type="match status" value="1"/>
</dbReference>